<evidence type="ECO:0000313" key="7">
    <source>
        <dbReference type="EMBL" id="GAA3702373.1"/>
    </source>
</evidence>
<comment type="caution">
    <text evidence="7">The sequence shown here is derived from an EMBL/GenBank/DDBJ whole genome shotgun (WGS) entry which is preliminary data.</text>
</comment>
<evidence type="ECO:0000259" key="6">
    <source>
        <dbReference type="Pfam" id="PF00294"/>
    </source>
</evidence>
<evidence type="ECO:0000313" key="8">
    <source>
        <dbReference type="Proteomes" id="UP001500051"/>
    </source>
</evidence>
<keyword evidence="8" id="KW-1185">Reference proteome</keyword>
<proteinExistence type="inferred from homology"/>
<name>A0ABP7D966_9ACTN</name>
<dbReference type="InterPro" id="IPR029056">
    <property type="entry name" value="Ribokinase-like"/>
</dbReference>
<protein>
    <submittedName>
        <fullName evidence="7">PfkB family carbohydrate kinase</fullName>
    </submittedName>
</protein>
<dbReference type="Proteomes" id="UP001500051">
    <property type="component" value="Unassembled WGS sequence"/>
</dbReference>
<comment type="similarity">
    <text evidence="1">Belongs to the carbohydrate kinase PfkB family.</text>
</comment>
<dbReference type="PANTHER" id="PTHR43085">
    <property type="entry name" value="HEXOKINASE FAMILY MEMBER"/>
    <property type="match status" value="1"/>
</dbReference>
<evidence type="ECO:0000256" key="1">
    <source>
        <dbReference type="ARBA" id="ARBA00010688"/>
    </source>
</evidence>
<keyword evidence="5" id="KW-0067">ATP-binding</keyword>
<dbReference type="RefSeq" id="WP_344812112.1">
    <property type="nucleotide sequence ID" value="NZ_BAAAYX010000004.1"/>
</dbReference>
<dbReference type="EMBL" id="BAAAYX010000004">
    <property type="protein sequence ID" value="GAA3702373.1"/>
    <property type="molecule type" value="Genomic_DNA"/>
</dbReference>
<dbReference type="SUPFAM" id="SSF53613">
    <property type="entry name" value="Ribokinase-like"/>
    <property type="match status" value="1"/>
</dbReference>
<evidence type="ECO:0000256" key="3">
    <source>
        <dbReference type="ARBA" id="ARBA00022741"/>
    </source>
</evidence>
<keyword evidence="4 7" id="KW-0418">Kinase</keyword>
<dbReference type="GO" id="GO:0016301">
    <property type="term" value="F:kinase activity"/>
    <property type="evidence" value="ECO:0007669"/>
    <property type="project" value="UniProtKB-KW"/>
</dbReference>
<dbReference type="PANTHER" id="PTHR43085:SF1">
    <property type="entry name" value="PSEUDOURIDINE KINASE-RELATED"/>
    <property type="match status" value="1"/>
</dbReference>
<keyword evidence="2" id="KW-0808">Transferase</keyword>
<dbReference type="InterPro" id="IPR050306">
    <property type="entry name" value="PfkB_Carbo_kinase"/>
</dbReference>
<gene>
    <name evidence="7" type="ORF">GCM10022204_19280</name>
</gene>
<dbReference type="InterPro" id="IPR011611">
    <property type="entry name" value="PfkB_dom"/>
</dbReference>
<keyword evidence="3" id="KW-0547">Nucleotide-binding</keyword>
<evidence type="ECO:0000256" key="5">
    <source>
        <dbReference type="ARBA" id="ARBA00022840"/>
    </source>
</evidence>
<evidence type="ECO:0000256" key="2">
    <source>
        <dbReference type="ARBA" id="ARBA00022679"/>
    </source>
</evidence>
<evidence type="ECO:0000256" key="4">
    <source>
        <dbReference type="ARBA" id="ARBA00022777"/>
    </source>
</evidence>
<accession>A0ABP7D966</accession>
<sequence length="318" mass="31849">MSTPAYDVICLGEVLVEVATTAPFGHDVPAVLGISGDTLNVAAAAAAAGARVGLVAVLTDDDLGRAIAARVAELGIGTDLLRFAAGQQGVYLVHSDPAGEREFSYARSGSVGSSLSPEHLPAEALARAGAVVASGIAGAISVSARAAVRHAADGAQRFVYDPNHRPRLSDADAAADLLRELAPQSWLITPSHPGETAALLGATSPDDAAQQLRARGTVMVAVTCGASGVQVVDADRSTWIPAVPAPAVVDQTGAGDAYVGTLTARLVLGDDLVGAARLAAAASSLVVGGRGGTGLVPTLDRTRAHLRAHGTTAQEISG</sequence>
<dbReference type="Pfam" id="PF00294">
    <property type="entry name" value="PfkB"/>
    <property type="match status" value="1"/>
</dbReference>
<organism evidence="7 8">
    <name type="scientific">Microlunatus aurantiacus</name>
    <dbReference type="NCBI Taxonomy" id="446786"/>
    <lineage>
        <taxon>Bacteria</taxon>
        <taxon>Bacillati</taxon>
        <taxon>Actinomycetota</taxon>
        <taxon>Actinomycetes</taxon>
        <taxon>Propionibacteriales</taxon>
        <taxon>Propionibacteriaceae</taxon>
        <taxon>Microlunatus</taxon>
    </lineage>
</organism>
<dbReference type="Gene3D" id="3.40.1190.20">
    <property type="match status" value="1"/>
</dbReference>
<reference evidence="8" key="1">
    <citation type="journal article" date="2019" name="Int. J. Syst. Evol. Microbiol.">
        <title>The Global Catalogue of Microorganisms (GCM) 10K type strain sequencing project: providing services to taxonomists for standard genome sequencing and annotation.</title>
        <authorList>
            <consortium name="The Broad Institute Genomics Platform"/>
            <consortium name="The Broad Institute Genome Sequencing Center for Infectious Disease"/>
            <person name="Wu L."/>
            <person name="Ma J."/>
        </authorList>
    </citation>
    <scope>NUCLEOTIDE SEQUENCE [LARGE SCALE GENOMIC DNA]</scope>
    <source>
        <strain evidence="8">JCM 16548</strain>
    </source>
</reference>
<feature type="domain" description="Carbohydrate kinase PfkB" evidence="6">
    <location>
        <begin position="32"/>
        <end position="298"/>
    </location>
</feature>